<dbReference type="RefSeq" id="XP_024500909.1">
    <property type="nucleotide sequence ID" value="XM_024646764.1"/>
</dbReference>
<keyword evidence="3 5" id="KW-0482">Metalloprotease</keyword>
<dbReference type="Proteomes" id="UP000035682">
    <property type="component" value="Unplaced"/>
</dbReference>
<keyword evidence="2 5" id="KW-0862">Zinc</keyword>
<feature type="signal peptide" evidence="5">
    <location>
        <begin position="1"/>
        <end position="18"/>
    </location>
</feature>
<feature type="chain" id="PRO_5015017690" description="Metalloendopeptidase" evidence="5">
    <location>
        <begin position="19"/>
        <end position="380"/>
    </location>
</feature>
<dbReference type="PANTHER" id="PTHR10127:SF802">
    <property type="entry name" value="ZINC METALLOPROTEINASE NAS-10"/>
    <property type="match status" value="1"/>
</dbReference>
<evidence type="ECO:0000259" key="6">
    <source>
        <dbReference type="PROSITE" id="PS51864"/>
    </source>
</evidence>
<dbReference type="EMBL" id="LN609483">
    <property type="protein sequence ID" value="CEF61702.1"/>
    <property type="molecule type" value="Genomic_DNA"/>
</dbReference>
<organism evidence="7">
    <name type="scientific">Strongyloides ratti</name>
    <name type="common">Parasitic roundworm</name>
    <dbReference type="NCBI Taxonomy" id="34506"/>
    <lineage>
        <taxon>Eukaryota</taxon>
        <taxon>Metazoa</taxon>
        <taxon>Ecdysozoa</taxon>
        <taxon>Nematoda</taxon>
        <taxon>Chromadorea</taxon>
        <taxon>Rhabditida</taxon>
        <taxon>Tylenchina</taxon>
        <taxon>Panagrolaimomorpha</taxon>
        <taxon>Strongyloidoidea</taxon>
        <taxon>Strongyloididae</taxon>
        <taxon>Strongyloides</taxon>
    </lineage>
</organism>
<dbReference type="AlphaFoldDB" id="A0A090L0T8"/>
<feature type="domain" description="Peptidase M12A" evidence="6">
    <location>
        <begin position="34"/>
        <end position="227"/>
    </location>
</feature>
<evidence type="ECO:0000313" key="8">
    <source>
        <dbReference type="Proteomes" id="UP000035682"/>
    </source>
</evidence>
<dbReference type="GO" id="GO:0046872">
    <property type="term" value="F:metal ion binding"/>
    <property type="evidence" value="ECO:0007669"/>
    <property type="project" value="UniProtKB-KW"/>
</dbReference>
<evidence type="ECO:0000256" key="4">
    <source>
        <dbReference type="PROSITE-ProRule" id="PRU01211"/>
    </source>
</evidence>
<gene>
    <name evidence="7 9 10" type="ORF">SRAE_0000081300</name>
</gene>
<feature type="active site" evidence="4">
    <location>
        <position position="125"/>
    </location>
</feature>
<proteinExistence type="predicted"/>
<dbReference type="PANTHER" id="PTHR10127">
    <property type="entry name" value="DISCOIDIN, CUB, EGF, LAMININ , AND ZINC METALLOPROTEASE DOMAIN CONTAINING"/>
    <property type="match status" value="1"/>
</dbReference>
<dbReference type="GO" id="GO:0006508">
    <property type="term" value="P:proteolysis"/>
    <property type="evidence" value="ECO:0007669"/>
    <property type="project" value="UniProtKB-KW"/>
</dbReference>
<dbReference type="Pfam" id="PF01400">
    <property type="entry name" value="Astacin"/>
    <property type="match status" value="1"/>
</dbReference>
<reference evidence="7" key="1">
    <citation type="submission" date="2014-09" db="EMBL/GenBank/DDBJ databases">
        <authorList>
            <person name="Aslett A.Martin."/>
        </authorList>
    </citation>
    <scope>NUCLEOTIDE SEQUENCE</scope>
    <source>
        <strain evidence="7">ED321 Heterogonic</strain>
    </source>
</reference>
<keyword evidence="5" id="KW-0732">Signal</keyword>
<dbReference type="GO" id="GO:0004222">
    <property type="term" value="F:metalloendopeptidase activity"/>
    <property type="evidence" value="ECO:0007669"/>
    <property type="project" value="UniProtKB-UniRule"/>
</dbReference>
<dbReference type="WormBase" id="SRAE_0000081300">
    <property type="protein sequence ID" value="SRP09334"/>
    <property type="gene ID" value="WBGene00256573"/>
</dbReference>
<dbReference type="OrthoDB" id="5819035at2759"/>
<evidence type="ECO:0000256" key="5">
    <source>
        <dbReference type="RuleBase" id="RU361183"/>
    </source>
</evidence>
<evidence type="ECO:0000256" key="1">
    <source>
        <dbReference type="ARBA" id="ARBA00022723"/>
    </source>
</evidence>
<evidence type="ECO:0000313" key="9">
    <source>
        <dbReference type="WBParaSite" id="SRAE_0000081300.1"/>
    </source>
</evidence>
<dbReference type="InterPro" id="IPR000742">
    <property type="entry name" value="EGF"/>
</dbReference>
<dbReference type="InterPro" id="IPR001506">
    <property type="entry name" value="Peptidase_M12A"/>
</dbReference>
<accession>A0A090L0T8</accession>
<reference evidence="9" key="3">
    <citation type="submission" date="2020-12" db="UniProtKB">
        <authorList>
            <consortium name="WormBaseParasite"/>
        </authorList>
    </citation>
    <scope>IDENTIFICATION</scope>
</reference>
<sequence length="380" mass="45063">MKIFILIIIFFKIPHIFTVSNISFISNYDERQKREILRHSQYAWKEKEITYYVDPKLNHIEVKVALNRIKKETCLTFVQKQEYRQSLFAYMPGRFFETNLGKGREIPHKIFLPLNVHNIGKIIRETLRAFGVDYEHNRRDRNKYISVSSRNIHPIFRKYFDHKLQILTTTYGTEYDYRSIMHFDPYEYSKGRCKVIHSKDKLMSSFIGKSQYLTFNDAKLLNGKYCSFLRFQHPVCRNYGYQNPRNPTTCKCLPYLIGNQCENIGPNNIQCTQQNVYTAKYSVEDKQLRLGPNCAFFIKAQPKVRVAMELKFITPIVQRPIECNEDNSIEIKYKNDLSISGTLFCPYGRRLYIKSKENYIVIVTNSIQQNYILNIAYVQI</sequence>
<dbReference type="PRINTS" id="PR00480">
    <property type="entry name" value="ASTACIN"/>
</dbReference>
<dbReference type="InterPro" id="IPR024079">
    <property type="entry name" value="MetalloPept_cat_dom_sf"/>
</dbReference>
<dbReference type="WBParaSite" id="SRAE_0000081300.1">
    <property type="protein sequence ID" value="SRAE_0000081300.1"/>
    <property type="gene ID" value="WBGene00256573"/>
</dbReference>
<keyword evidence="8" id="KW-1185">Reference proteome</keyword>
<keyword evidence="1 5" id="KW-0479">Metal-binding</keyword>
<dbReference type="Gene3D" id="3.40.390.10">
    <property type="entry name" value="Collagenase (Catalytic Domain)"/>
    <property type="match status" value="1"/>
</dbReference>
<evidence type="ECO:0000256" key="2">
    <source>
        <dbReference type="ARBA" id="ARBA00022833"/>
    </source>
</evidence>
<dbReference type="SUPFAM" id="SSF55486">
    <property type="entry name" value="Metalloproteases ('zincins'), catalytic domain"/>
    <property type="match status" value="1"/>
</dbReference>
<name>A0A090L0T8_STRRB</name>
<reference evidence="8" key="2">
    <citation type="submission" date="2014-09" db="EMBL/GenBank/DDBJ databases">
        <authorList>
            <person name="Martin A.A."/>
        </authorList>
    </citation>
    <scope>NUCLEOTIDE SEQUENCE</scope>
    <source>
        <strain evidence="8">ED321</strain>
    </source>
</reference>
<dbReference type="PROSITE" id="PS00022">
    <property type="entry name" value="EGF_1"/>
    <property type="match status" value="1"/>
</dbReference>
<evidence type="ECO:0000313" key="10">
    <source>
        <dbReference type="WormBase" id="SRAE_0000081300"/>
    </source>
</evidence>
<comment type="caution">
    <text evidence="4">Lacks conserved residue(s) required for the propagation of feature annotation.</text>
</comment>
<evidence type="ECO:0000313" key="7">
    <source>
        <dbReference type="EMBL" id="CEF61702.1"/>
    </source>
</evidence>
<comment type="cofactor">
    <cofactor evidence="5">
        <name>Zn(2+)</name>
        <dbReference type="ChEBI" id="CHEBI:29105"/>
    </cofactor>
    <text evidence="5">Binds 1 zinc ion per subunit.</text>
</comment>
<protein>
    <recommendedName>
        <fullName evidence="5">Metalloendopeptidase</fullName>
        <ecNumber evidence="5">3.4.24.-</ecNumber>
    </recommendedName>
</protein>
<dbReference type="PROSITE" id="PS51864">
    <property type="entry name" value="ASTACIN"/>
    <property type="match status" value="1"/>
</dbReference>
<dbReference type="CTD" id="36374069"/>
<dbReference type="EC" id="3.4.24.-" evidence="5"/>
<keyword evidence="5" id="KW-0645">Protease</keyword>
<keyword evidence="5" id="KW-0378">Hydrolase</keyword>
<dbReference type="GeneID" id="36374069"/>
<evidence type="ECO:0000256" key="3">
    <source>
        <dbReference type="ARBA" id="ARBA00023049"/>
    </source>
</evidence>